<dbReference type="PANTHER" id="PTHR35401:SF1">
    <property type="entry name" value="CYTOPLASMIC PROTEIN"/>
    <property type="match status" value="1"/>
</dbReference>
<accession>A0A109JF04</accession>
<evidence type="ECO:0000256" key="2">
    <source>
        <dbReference type="ARBA" id="ARBA00022649"/>
    </source>
</evidence>
<evidence type="ECO:0000256" key="4">
    <source>
        <dbReference type="ARBA" id="ARBA00023125"/>
    </source>
</evidence>
<comment type="caution">
    <text evidence="7">The sequence shown here is derived from an EMBL/GenBank/DDBJ whole genome shotgun (WGS) entry which is preliminary data.</text>
</comment>
<dbReference type="SUPFAM" id="SSF47598">
    <property type="entry name" value="Ribbon-helix-helix"/>
    <property type="match status" value="1"/>
</dbReference>
<dbReference type="InterPro" id="IPR014795">
    <property type="entry name" value="TacA_1-like"/>
</dbReference>
<organism evidence="7 8">
    <name type="scientific">Rhizobium altiplani</name>
    <dbReference type="NCBI Taxonomy" id="1864509"/>
    <lineage>
        <taxon>Bacteria</taxon>
        <taxon>Pseudomonadati</taxon>
        <taxon>Pseudomonadota</taxon>
        <taxon>Alphaproteobacteria</taxon>
        <taxon>Hyphomicrobiales</taxon>
        <taxon>Rhizobiaceae</taxon>
        <taxon>Rhizobium/Agrobacterium group</taxon>
        <taxon>Rhizobium</taxon>
    </lineage>
</organism>
<dbReference type="GO" id="GO:0006355">
    <property type="term" value="P:regulation of DNA-templated transcription"/>
    <property type="evidence" value="ECO:0007669"/>
    <property type="project" value="InterPro"/>
</dbReference>
<keyword evidence="4" id="KW-0238">DNA-binding</keyword>
<evidence type="ECO:0000256" key="5">
    <source>
        <dbReference type="ARBA" id="ARBA00023163"/>
    </source>
</evidence>
<evidence type="ECO:0008006" key="9">
    <source>
        <dbReference type="Google" id="ProtNLM"/>
    </source>
</evidence>
<dbReference type="AlphaFoldDB" id="A0A109JF04"/>
<evidence type="ECO:0000256" key="3">
    <source>
        <dbReference type="ARBA" id="ARBA00023015"/>
    </source>
</evidence>
<protein>
    <recommendedName>
        <fullName evidence="9">CopG family transcriptional regulator</fullName>
    </recommendedName>
</protein>
<dbReference type="Pfam" id="PF08681">
    <property type="entry name" value="TacA1"/>
    <property type="match status" value="1"/>
</dbReference>
<dbReference type="OrthoDB" id="559702at2"/>
<sequence length="99" mass="11309">MPTTPHRSKSPDASVPLNMRIKPVTRNLIDRAAELLGKTRTDFILEASESRAEEVLFDRTIFTVSPEIYAEYLARLDAPTQPNQRLKRTMLIKAPWDEA</sequence>
<name>A0A109JF04_9HYPH</name>
<dbReference type="PANTHER" id="PTHR35401">
    <property type="entry name" value="COPG FAMILY HELIX-TURN-HELIX PROTEIN-RELATED-RELATED"/>
    <property type="match status" value="1"/>
</dbReference>
<dbReference type="RefSeq" id="WP_062372107.1">
    <property type="nucleotide sequence ID" value="NZ_LNCD01000103.1"/>
</dbReference>
<dbReference type="Gene3D" id="1.20.5.780">
    <property type="entry name" value="Single helix bin"/>
    <property type="match status" value="1"/>
</dbReference>
<evidence type="ECO:0000313" key="7">
    <source>
        <dbReference type="EMBL" id="KWV47693.1"/>
    </source>
</evidence>
<evidence type="ECO:0000256" key="1">
    <source>
        <dbReference type="ARBA" id="ARBA00022491"/>
    </source>
</evidence>
<keyword evidence="8" id="KW-1185">Reference proteome</keyword>
<gene>
    <name evidence="7" type="ORF">AS026_13020</name>
</gene>
<reference evidence="7 8" key="1">
    <citation type="submission" date="2015-11" db="EMBL/GenBank/DDBJ databases">
        <title>Draft Genome Sequence of the Strain BR 10423 (Rhizobium sp.) isolated from nodules of Mimosa pudica.</title>
        <authorList>
            <person name="Barauna A.C."/>
            <person name="Zilli J.E."/>
            <person name="Simoes-Araujo J.L."/>
            <person name="Reis V.M."/>
            <person name="James E.K."/>
            <person name="Reis F.B.Jr."/>
            <person name="Rouws L.F."/>
            <person name="Passos S.R."/>
            <person name="Gois S.R."/>
        </authorList>
    </citation>
    <scope>NUCLEOTIDE SEQUENCE [LARGE SCALE GENOMIC DNA]</scope>
    <source>
        <strain evidence="7 8">BR10423</strain>
    </source>
</reference>
<proteinExistence type="inferred from homology"/>
<keyword evidence="1" id="KW-0678">Repressor</keyword>
<evidence type="ECO:0000313" key="8">
    <source>
        <dbReference type="Proteomes" id="UP000068164"/>
    </source>
</evidence>
<comment type="similarity">
    <text evidence="6">Belongs to the TacA antitoxin family.</text>
</comment>
<dbReference type="Proteomes" id="UP000068164">
    <property type="component" value="Unassembled WGS sequence"/>
</dbReference>
<dbReference type="GO" id="GO:0003677">
    <property type="term" value="F:DNA binding"/>
    <property type="evidence" value="ECO:0007669"/>
    <property type="project" value="UniProtKB-KW"/>
</dbReference>
<keyword evidence="3" id="KW-0805">Transcription regulation</keyword>
<keyword evidence="2" id="KW-1277">Toxin-antitoxin system</keyword>
<dbReference type="EMBL" id="LNCD01000103">
    <property type="protein sequence ID" value="KWV47693.1"/>
    <property type="molecule type" value="Genomic_DNA"/>
</dbReference>
<dbReference type="InterPro" id="IPR010985">
    <property type="entry name" value="Ribbon_hlx_hlx"/>
</dbReference>
<keyword evidence="5" id="KW-0804">Transcription</keyword>
<evidence type="ECO:0000256" key="6">
    <source>
        <dbReference type="ARBA" id="ARBA00049988"/>
    </source>
</evidence>